<dbReference type="InterPro" id="IPR029016">
    <property type="entry name" value="GAF-like_dom_sf"/>
</dbReference>
<evidence type="ECO:0000256" key="1">
    <source>
        <dbReference type="ARBA" id="ARBA00022679"/>
    </source>
</evidence>
<evidence type="ECO:0000313" key="6">
    <source>
        <dbReference type="EMBL" id="SES01218.1"/>
    </source>
</evidence>
<dbReference type="Gene3D" id="3.30.450.40">
    <property type="match status" value="1"/>
</dbReference>
<organism evidence="6 7">
    <name type="scientific">Actinokineospora terrae</name>
    <dbReference type="NCBI Taxonomy" id="155974"/>
    <lineage>
        <taxon>Bacteria</taxon>
        <taxon>Bacillati</taxon>
        <taxon>Actinomycetota</taxon>
        <taxon>Actinomycetes</taxon>
        <taxon>Pseudonocardiales</taxon>
        <taxon>Pseudonocardiaceae</taxon>
        <taxon>Actinokineospora</taxon>
    </lineage>
</organism>
<dbReference type="SMART" id="SM01012">
    <property type="entry name" value="ANTAR"/>
    <property type="match status" value="1"/>
</dbReference>
<evidence type="ECO:0000256" key="3">
    <source>
        <dbReference type="ARBA" id="ARBA00023015"/>
    </source>
</evidence>
<accession>A0A1H9TW39</accession>
<evidence type="ECO:0000259" key="5">
    <source>
        <dbReference type="PROSITE" id="PS50921"/>
    </source>
</evidence>
<dbReference type="InterPro" id="IPR036388">
    <property type="entry name" value="WH-like_DNA-bd_sf"/>
</dbReference>
<proteinExistence type="predicted"/>
<dbReference type="InterPro" id="IPR011006">
    <property type="entry name" value="CheY-like_superfamily"/>
</dbReference>
<dbReference type="RefSeq" id="WP_092779060.1">
    <property type="nucleotide sequence ID" value="NZ_FOGI01000006.1"/>
</dbReference>
<dbReference type="SMART" id="SM00065">
    <property type="entry name" value="GAF"/>
    <property type="match status" value="1"/>
</dbReference>
<keyword evidence="3" id="KW-0805">Transcription regulation</keyword>
<dbReference type="STRING" id="155974.SAMN04487818_106505"/>
<dbReference type="GO" id="GO:0016301">
    <property type="term" value="F:kinase activity"/>
    <property type="evidence" value="ECO:0007669"/>
    <property type="project" value="UniProtKB-KW"/>
</dbReference>
<sequence length="241" mass="26230">MSGVVTLAEELAEMTRLVEGDDVHSAFDRFTARVAGTIPGCAHAALTVRTHRGDFETVGTQPVDLLEPGPVTEALIHHEPRRLDDASADERWPTFSTQLLLAGWQACLSLPVPTGERGQAVLTVFSRDPDQFGEASHDLVMLLTLNAGVVFDNVSLYHHSTRLIEQLRTALTTRATIGQAQGLLMQQFGYDSEAAFDTLTRASQNSNRKLRDVAASMVEAHNNHTFAAVLQAFNLSAPDLV</sequence>
<keyword evidence="1" id="KW-0808">Transferase</keyword>
<dbReference type="GO" id="GO:0003723">
    <property type="term" value="F:RNA binding"/>
    <property type="evidence" value="ECO:0007669"/>
    <property type="project" value="InterPro"/>
</dbReference>
<dbReference type="Pfam" id="PF03861">
    <property type="entry name" value="ANTAR"/>
    <property type="match status" value="1"/>
</dbReference>
<evidence type="ECO:0000256" key="4">
    <source>
        <dbReference type="ARBA" id="ARBA00023163"/>
    </source>
</evidence>
<evidence type="ECO:0000256" key="2">
    <source>
        <dbReference type="ARBA" id="ARBA00022777"/>
    </source>
</evidence>
<name>A0A1H9TW39_9PSEU</name>
<keyword evidence="7" id="KW-1185">Reference proteome</keyword>
<dbReference type="InterPro" id="IPR005561">
    <property type="entry name" value="ANTAR"/>
</dbReference>
<dbReference type="EMBL" id="FOGI01000006">
    <property type="protein sequence ID" value="SES01218.1"/>
    <property type="molecule type" value="Genomic_DNA"/>
</dbReference>
<keyword evidence="2" id="KW-0418">Kinase</keyword>
<gene>
    <name evidence="6" type="ORF">SAMN04487818_106505</name>
</gene>
<dbReference type="Gene3D" id="1.10.10.10">
    <property type="entry name" value="Winged helix-like DNA-binding domain superfamily/Winged helix DNA-binding domain"/>
    <property type="match status" value="1"/>
</dbReference>
<dbReference type="SUPFAM" id="SSF52172">
    <property type="entry name" value="CheY-like"/>
    <property type="match status" value="1"/>
</dbReference>
<reference evidence="7" key="1">
    <citation type="submission" date="2016-10" db="EMBL/GenBank/DDBJ databases">
        <authorList>
            <person name="Varghese N."/>
            <person name="Submissions S."/>
        </authorList>
    </citation>
    <scope>NUCLEOTIDE SEQUENCE [LARGE SCALE GENOMIC DNA]</scope>
    <source>
        <strain evidence="7">DSM 44260</strain>
    </source>
</reference>
<protein>
    <submittedName>
        <fullName evidence="6">ANTAR domain-containing protein</fullName>
    </submittedName>
</protein>
<dbReference type="SUPFAM" id="SSF55781">
    <property type="entry name" value="GAF domain-like"/>
    <property type="match status" value="1"/>
</dbReference>
<dbReference type="PROSITE" id="PS50921">
    <property type="entry name" value="ANTAR"/>
    <property type="match status" value="1"/>
</dbReference>
<feature type="domain" description="ANTAR" evidence="5">
    <location>
        <begin position="157"/>
        <end position="218"/>
    </location>
</feature>
<dbReference type="AlphaFoldDB" id="A0A1H9TW39"/>
<dbReference type="Proteomes" id="UP000199051">
    <property type="component" value="Unassembled WGS sequence"/>
</dbReference>
<keyword evidence="4" id="KW-0804">Transcription</keyword>
<dbReference type="InterPro" id="IPR012074">
    <property type="entry name" value="GAF_ANTAR"/>
</dbReference>
<dbReference type="InterPro" id="IPR003018">
    <property type="entry name" value="GAF"/>
</dbReference>
<dbReference type="PIRSF" id="PIRSF036625">
    <property type="entry name" value="GAF_ANTAR"/>
    <property type="match status" value="1"/>
</dbReference>
<evidence type="ECO:0000313" key="7">
    <source>
        <dbReference type="Proteomes" id="UP000199051"/>
    </source>
</evidence>